<protein>
    <submittedName>
        <fullName evidence="1">Uncharacterized protein</fullName>
    </submittedName>
</protein>
<accession>A0A6C0ADW6</accession>
<sequence length="300" mass="36011">MNLRLLYFFKIEIKKKFFIKNKMFSNLYKSIFKERINEFTALNHLHDPEWFDTNWDKLLASFYNNTDFRNFIECNLLMNPEIEMLNVLIKHEFSFLGTILVSDYRISMKYSTYFINLEVFKLIIDNKRIFKDEDLCKILLTEADQMSFEKFKYAFEAGFPFSIECPITITDIKVAEQIWQYLNNSRNIEVKYTIGNNIFNITFLKDYIEWIKLHKIEDSLLFFISISVAKTLGIPGLRLLLQNGYIKKALSFDSKNYSQEVVDWLLLHGFQEIHYNRKKIYHTKEIMDLVEDEVNTEKII</sequence>
<organism evidence="1">
    <name type="scientific">viral metagenome</name>
    <dbReference type="NCBI Taxonomy" id="1070528"/>
    <lineage>
        <taxon>unclassified sequences</taxon>
        <taxon>metagenomes</taxon>
        <taxon>organismal metagenomes</taxon>
    </lineage>
</organism>
<dbReference type="EMBL" id="MN740593">
    <property type="protein sequence ID" value="QHS77862.1"/>
    <property type="molecule type" value="Genomic_DNA"/>
</dbReference>
<proteinExistence type="predicted"/>
<dbReference type="AlphaFoldDB" id="A0A6C0ADW6"/>
<name>A0A6C0ADW6_9ZZZZ</name>
<evidence type="ECO:0000313" key="1">
    <source>
        <dbReference type="EMBL" id="QHS77862.1"/>
    </source>
</evidence>
<reference evidence="1" key="1">
    <citation type="journal article" date="2020" name="Nature">
        <title>Giant virus diversity and host interactions through global metagenomics.</title>
        <authorList>
            <person name="Schulz F."/>
            <person name="Roux S."/>
            <person name="Paez-Espino D."/>
            <person name="Jungbluth S."/>
            <person name="Walsh D.A."/>
            <person name="Denef V.J."/>
            <person name="McMahon K.D."/>
            <person name="Konstantinidis K.T."/>
            <person name="Eloe-Fadrosh E.A."/>
            <person name="Kyrpides N.C."/>
            <person name="Woyke T."/>
        </authorList>
    </citation>
    <scope>NUCLEOTIDE SEQUENCE</scope>
    <source>
        <strain evidence="1">GVMAG-S-1021933-23</strain>
    </source>
</reference>